<dbReference type="AlphaFoldDB" id="A0A7G6SZA6"/>
<evidence type="ECO:0000313" key="2">
    <source>
        <dbReference type="Proteomes" id="UP000515465"/>
    </source>
</evidence>
<dbReference type="InterPro" id="IPR029045">
    <property type="entry name" value="ClpP/crotonase-like_dom_sf"/>
</dbReference>
<protein>
    <submittedName>
        <fullName evidence="1">Uncharacterized protein</fullName>
    </submittedName>
</protein>
<dbReference type="Proteomes" id="UP000515465">
    <property type="component" value="Chromosome"/>
</dbReference>
<sequence>MWKYLAHISLVAAVGAFLLSSVTTSSKGMEFSLSAGRINATGEIKDGDGLKLTAAIRNAPRDEMDVPDVIVSFDSPGGSLFEGIRIGEAIRAAGVPTIVEEGHVCASACAIAFLGGKISGVSSDAVGRWLEIGASLGFHGFRLSDDHIEVANETLNSARIVDAFILEYALKMGDIDLGAISQLLNTPLPKSR</sequence>
<name>A0A7G6SZA6_9HYPH</name>
<dbReference type="SUPFAM" id="SSF52096">
    <property type="entry name" value="ClpP/crotonase"/>
    <property type="match status" value="1"/>
</dbReference>
<proteinExistence type="predicted"/>
<dbReference type="Gene3D" id="3.90.226.10">
    <property type="entry name" value="2-enoyl-CoA Hydratase, Chain A, domain 1"/>
    <property type="match status" value="1"/>
</dbReference>
<evidence type="ECO:0000313" key="1">
    <source>
        <dbReference type="EMBL" id="QND59838.1"/>
    </source>
</evidence>
<dbReference type="EMBL" id="CP050296">
    <property type="protein sequence ID" value="QND59838.1"/>
    <property type="molecule type" value="Genomic_DNA"/>
</dbReference>
<organism evidence="1 2">
    <name type="scientific">Mesorhizobium huakuii</name>
    <dbReference type="NCBI Taxonomy" id="28104"/>
    <lineage>
        <taxon>Bacteria</taxon>
        <taxon>Pseudomonadati</taxon>
        <taxon>Pseudomonadota</taxon>
        <taxon>Alphaproteobacteria</taxon>
        <taxon>Hyphomicrobiales</taxon>
        <taxon>Phyllobacteriaceae</taxon>
        <taxon>Mesorhizobium</taxon>
    </lineage>
</organism>
<accession>A0A7G6SZA6</accession>
<reference evidence="1" key="1">
    <citation type="journal article" date="2020" name="Mol. Plant Microbe Interact.">
        <title>Complete genome sequences of four natural Pseudomonas isolates that catabolize a wide range of aromatic compounds relevant to lignin valorization.</title>
        <authorList>
            <person name="Hatmaker E.A."/>
            <person name="Presle G."/>
            <person name="Cannon O."/>
            <person name="Guss A.M."/>
            <person name="Elkins J.G."/>
        </authorList>
    </citation>
    <scope>NUCLEOTIDE SEQUENCE</scope>
    <source>
        <strain evidence="1">583</strain>
    </source>
</reference>
<dbReference type="RefSeq" id="WP_183458426.1">
    <property type="nucleotide sequence ID" value="NZ_CP050296.1"/>
</dbReference>
<gene>
    <name evidence="1" type="ORF">HB778_27240</name>
</gene>